<keyword evidence="3" id="KW-1185">Reference proteome</keyword>
<sequence>MSQQKLQGDPQSGEFVKPRYYEKLFDIVGEGGDVSVMLAAYKNFDKRRSVSIHNKAAMYLTHRDVGEVLSMQDTRGQQIYAGSHEATEAADELVPVSLLELKIGKRNEGAVVYGELCVQAFKFGRIHTLLEEAETGNAVALSILSPDPSSIHQSFARSNYPRGRKIAVKEPRRNRQMDEMCRYGAAEIEDGRYPEALQDAEIYYRLRPSLAPAVKTNIRSLLSVGRYQDAFRFLHGALAIVALRNKDFTSYYRGWGTAYFDMGEAITGAEDIQLGRVLLISKALAVSHKSMEDPVKNGLLQNVKDALSCCGDHILKLFLSHRSCKLIPKMSDFYNLSEENIPISEDTDRVEYKDSEIPLILDRISLDELSAGSMLENCTESAMLNPEVRRLYFGVWLLISFINHSCLPNAGRITLGDITRIHASKLIKKGEEITIPYFNVLVPYQSRIFFVILSTSTVNANDAKLKER</sequence>
<dbReference type="Proteomes" id="UP000824469">
    <property type="component" value="Unassembled WGS sequence"/>
</dbReference>
<evidence type="ECO:0000259" key="1">
    <source>
        <dbReference type="PROSITE" id="PS50280"/>
    </source>
</evidence>
<dbReference type="InterPro" id="IPR001214">
    <property type="entry name" value="SET_dom"/>
</dbReference>
<dbReference type="SUPFAM" id="SSF82199">
    <property type="entry name" value="SET domain"/>
    <property type="match status" value="1"/>
</dbReference>
<reference evidence="2 3" key="1">
    <citation type="journal article" date="2021" name="Nat. Plants">
        <title>The Taxus genome provides insights into paclitaxel biosynthesis.</title>
        <authorList>
            <person name="Xiong X."/>
            <person name="Gou J."/>
            <person name="Liao Q."/>
            <person name="Li Y."/>
            <person name="Zhou Q."/>
            <person name="Bi G."/>
            <person name="Li C."/>
            <person name="Du R."/>
            <person name="Wang X."/>
            <person name="Sun T."/>
            <person name="Guo L."/>
            <person name="Liang H."/>
            <person name="Lu P."/>
            <person name="Wu Y."/>
            <person name="Zhang Z."/>
            <person name="Ro D.K."/>
            <person name="Shang Y."/>
            <person name="Huang S."/>
            <person name="Yan J."/>
        </authorList>
    </citation>
    <scope>NUCLEOTIDE SEQUENCE [LARGE SCALE GENOMIC DNA]</scope>
    <source>
        <strain evidence="2">Ta-2019</strain>
    </source>
</reference>
<dbReference type="InterPro" id="IPR053209">
    <property type="entry name" value="Gramillin-biosynth_MTr"/>
</dbReference>
<gene>
    <name evidence="2" type="ORF">KI387_010778</name>
</gene>
<dbReference type="EMBL" id="JAHRHJ020000008">
    <property type="protein sequence ID" value="KAH9306374.1"/>
    <property type="molecule type" value="Genomic_DNA"/>
</dbReference>
<dbReference type="CDD" id="cd20071">
    <property type="entry name" value="SET_SMYD"/>
    <property type="match status" value="1"/>
</dbReference>
<dbReference type="Pfam" id="PF00856">
    <property type="entry name" value="SET"/>
    <property type="match status" value="1"/>
</dbReference>
<dbReference type="PANTHER" id="PTHR47643">
    <property type="entry name" value="TPR DOMAIN PROTEIN (AFU_ORTHOLOGUE AFUA_5G12710)"/>
    <property type="match status" value="1"/>
</dbReference>
<dbReference type="PANTHER" id="PTHR47643:SF2">
    <property type="entry name" value="TPR DOMAIN PROTEIN (AFU_ORTHOLOGUE AFUA_5G12710)"/>
    <property type="match status" value="1"/>
</dbReference>
<dbReference type="Gene3D" id="2.170.270.10">
    <property type="entry name" value="SET domain"/>
    <property type="match status" value="1"/>
</dbReference>
<dbReference type="InterPro" id="IPR046341">
    <property type="entry name" value="SET_dom_sf"/>
</dbReference>
<accession>A0AA38FM89</accession>
<name>A0AA38FM89_TAXCH</name>
<dbReference type="SUPFAM" id="SSF48452">
    <property type="entry name" value="TPR-like"/>
    <property type="match status" value="1"/>
</dbReference>
<proteinExistence type="predicted"/>
<feature type="domain" description="SET" evidence="1">
    <location>
        <begin position="348"/>
        <end position="438"/>
    </location>
</feature>
<dbReference type="Gene3D" id="1.25.40.10">
    <property type="entry name" value="Tetratricopeptide repeat domain"/>
    <property type="match status" value="1"/>
</dbReference>
<dbReference type="InterPro" id="IPR011990">
    <property type="entry name" value="TPR-like_helical_dom_sf"/>
</dbReference>
<comment type="caution">
    <text evidence="2">The sequence shown here is derived from an EMBL/GenBank/DDBJ whole genome shotgun (WGS) entry which is preliminary data.</text>
</comment>
<evidence type="ECO:0000313" key="3">
    <source>
        <dbReference type="Proteomes" id="UP000824469"/>
    </source>
</evidence>
<evidence type="ECO:0000313" key="2">
    <source>
        <dbReference type="EMBL" id="KAH9306374.1"/>
    </source>
</evidence>
<dbReference type="PROSITE" id="PS50280">
    <property type="entry name" value="SET"/>
    <property type="match status" value="1"/>
</dbReference>
<organism evidence="2 3">
    <name type="scientific">Taxus chinensis</name>
    <name type="common">Chinese yew</name>
    <name type="synonym">Taxus wallichiana var. chinensis</name>
    <dbReference type="NCBI Taxonomy" id="29808"/>
    <lineage>
        <taxon>Eukaryota</taxon>
        <taxon>Viridiplantae</taxon>
        <taxon>Streptophyta</taxon>
        <taxon>Embryophyta</taxon>
        <taxon>Tracheophyta</taxon>
        <taxon>Spermatophyta</taxon>
        <taxon>Pinopsida</taxon>
        <taxon>Pinidae</taxon>
        <taxon>Conifers II</taxon>
        <taxon>Cupressales</taxon>
        <taxon>Taxaceae</taxon>
        <taxon>Taxus</taxon>
    </lineage>
</organism>
<protein>
    <recommendedName>
        <fullName evidence="1">SET domain-containing protein</fullName>
    </recommendedName>
</protein>
<dbReference type="AlphaFoldDB" id="A0AA38FM89"/>